<keyword evidence="2" id="KW-0805">Transcription regulation</keyword>
<dbReference type="RefSeq" id="WP_258811811.1">
    <property type="nucleotide sequence ID" value="NZ_JANUGU010000003.1"/>
</dbReference>
<dbReference type="Proteomes" id="UP001204621">
    <property type="component" value="Unassembled WGS sequence"/>
</dbReference>
<evidence type="ECO:0000259" key="5">
    <source>
        <dbReference type="PROSITE" id="PS50931"/>
    </source>
</evidence>
<dbReference type="EMBL" id="JANUGU010000003">
    <property type="protein sequence ID" value="MCS0658616.1"/>
    <property type="molecule type" value="Genomic_DNA"/>
</dbReference>
<dbReference type="InterPro" id="IPR036390">
    <property type="entry name" value="WH_DNA-bd_sf"/>
</dbReference>
<dbReference type="SUPFAM" id="SSF53850">
    <property type="entry name" value="Periplasmic binding protein-like II"/>
    <property type="match status" value="1"/>
</dbReference>
<dbReference type="InterPro" id="IPR005119">
    <property type="entry name" value="LysR_subst-bd"/>
</dbReference>
<dbReference type="Gene3D" id="1.10.10.10">
    <property type="entry name" value="Winged helix-like DNA-binding domain superfamily/Winged helix DNA-binding domain"/>
    <property type="match status" value="1"/>
</dbReference>
<sequence>MHFDLVDLRLIVAIADAGSLSKAAAAFPIALSAASNRLRRFEEQCGVAVFARGADGMTLTPPGRLVLDRARKVLAEAEHLNETLRELTGQRRVALRLAGTTVANSTFLPAALGPFLADYPQVDLQLIERNSPQVLEAVQAREIDIGVLDGTAANREVITLPFRDDRLVLLVPDGHPLAERGQVRLKDALVYPFVCLPPERAMQRFIENMAIRNERPLQIRVRAPSFDAIIELVAQQAGIAMLPETATRRYGVGLPVRQVLLADNWAKRELRICIHSWNALSVHARQLLAYLTPETPA</sequence>
<dbReference type="SUPFAM" id="SSF46785">
    <property type="entry name" value="Winged helix' DNA-binding domain"/>
    <property type="match status" value="1"/>
</dbReference>
<evidence type="ECO:0000256" key="2">
    <source>
        <dbReference type="ARBA" id="ARBA00023015"/>
    </source>
</evidence>
<dbReference type="Pfam" id="PF03466">
    <property type="entry name" value="LysR_substrate"/>
    <property type="match status" value="1"/>
</dbReference>
<dbReference type="PANTHER" id="PTHR30419:SF2">
    <property type="entry name" value="LYSR FAMILY TRANSCRIPTIONAL REGULATOR"/>
    <property type="match status" value="1"/>
</dbReference>
<proteinExistence type="inferred from homology"/>
<keyword evidence="3" id="KW-0238">DNA-binding</keyword>
<dbReference type="InterPro" id="IPR036388">
    <property type="entry name" value="WH-like_DNA-bd_sf"/>
</dbReference>
<evidence type="ECO:0000313" key="7">
    <source>
        <dbReference type="Proteomes" id="UP001204621"/>
    </source>
</evidence>
<gene>
    <name evidence="6" type="ORF">NX778_11120</name>
</gene>
<accession>A0ABT2CXB9</accession>
<evidence type="ECO:0000256" key="4">
    <source>
        <dbReference type="ARBA" id="ARBA00023163"/>
    </source>
</evidence>
<reference evidence="6 7" key="1">
    <citation type="submission" date="2022-08" db="EMBL/GenBank/DDBJ databases">
        <title>Reclassification of Massilia species as members of the genera Telluria, Duganella, Pseudoduganella, Mokoshia gen. nov. and Zemynaea gen. nov. using orthogonal and non-orthogonal genome-based approaches.</title>
        <authorList>
            <person name="Bowman J.P."/>
        </authorList>
    </citation>
    <scope>NUCLEOTIDE SEQUENCE [LARGE SCALE GENOMIC DNA]</scope>
    <source>
        <strain evidence="6 7">JCM 31606</strain>
    </source>
</reference>
<keyword evidence="7" id="KW-1185">Reference proteome</keyword>
<dbReference type="InterPro" id="IPR050950">
    <property type="entry name" value="HTH-type_LysR_regulators"/>
</dbReference>
<comment type="caution">
    <text evidence="6">The sequence shown here is derived from an EMBL/GenBank/DDBJ whole genome shotgun (WGS) entry which is preliminary data.</text>
</comment>
<protein>
    <submittedName>
        <fullName evidence="6">LysR substrate-binding domain-containing protein</fullName>
    </submittedName>
</protein>
<dbReference type="PROSITE" id="PS50931">
    <property type="entry name" value="HTH_LYSR"/>
    <property type="match status" value="1"/>
</dbReference>
<dbReference type="PANTHER" id="PTHR30419">
    <property type="entry name" value="HTH-TYPE TRANSCRIPTIONAL REGULATOR YBHD"/>
    <property type="match status" value="1"/>
</dbReference>
<evidence type="ECO:0000313" key="6">
    <source>
        <dbReference type="EMBL" id="MCS0658616.1"/>
    </source>
</evidence>
<dbReference type="Gene3D" id="3.40.190.290">
    <property type="match status" value="1"/>
</dbReference>
<comment type="similarity">
    <text evidence="1">Belongs to the LysR transcriptional regulatory family.</text>
</comment>
<name>A0ABT2CXB9_9BURK</name>
<dbReference type="InterPro" id="IPR000847">
    <property type="entry name" value="LysR_HTH_N"/>
</dbReference>
<feature type="domain" description="HTH lysR-type" evidence="5">
    <location>
        <begin position="3"/>
        <end position="60"/>
    </location>
</feature>
<evidence type="ECO:0000256" key="3">
    <source>
        <dbReference type="ARBA" id="ARBA00023125"/>
    </source>
</evidence>
<keyword evidence="4" id="KW-0804">Transcription</keyword>
<evidence type="ECO:0000256" key="1">
    <source>
        <dbReference type="ARBA" id="ARBA00009437"/>
    </source>
</evidence>
<organism evidence="6 7">
    <name type="scientific">Massilia terrae</name>
    <dbReference type="NCBI Taxonomy" id="1811224"/>
    <lineage>
        <taxon>Bacteria</taxon>
        <taxon>Pseudomonadati</taxon>
        <taxon>Pseudomonadota</taxon>
        <taxon>Betaproteobacteria</taxon>
        <taxon>Burkholderiales</taxon>
        <taxon>Oxalobacteraceae</taxon>
        <taxon>Telluria group</taxon>
        <taxon>Massilia</taxon>
    </lineage>
</organism>
<dbReference type="Pfam" id="PF00126">
    <property type="entry name" value="HTH_1"/>
    <property type="match status" value="1"/>
</dbReference>